<sequence>MCSLCATEIPSVTADILQRLSGNFVTLATDKYASNVVEKCLKDAPDDQSIPIIREIKNSQNIFSVIQHLYGNYVAQSVLQTAKGSLKNLMINKVQKEYAFLHSHPHGKRHDGMLYSQENSFIKTIEILSCNREATLSVNAVLPNDVDLLNPPAELEKRKHKLIYNKLHATELMRRPHSDFIDTVQRDVTQRMRGVLVDCFVEVFPNDVDFLNPPAELEKTKHKLIYINLRAAELMRRPHSDFMETVHLDVTQSLMFFYSLELTVIDAPGGFLLEWCTMGVKMQEEPIKHSHSMVSETLPALLDASRMTLLKPANNHQR</sequence>
<dbReference type="EMBL" id="LEKV01002708">
    <property type="protein sequence ID" value="KVI01723.1"/>
    <property type="molecule type" value="Genomic_DNA"/>
</dbReference>
<dbReference type="PANTHER" id="PTHR12537:SF129">
    <property type="entry name" value="PUMILIO HOMOLOG 15-LIKE"/>
    <property type="match status" value="1"/>
</dbReference>
<dbReference type="Pfam" id="PF00806">
    <property type="entry name" value="PUF"/>
    <property type="match status" value="2"/>
</dbReference>
<dbReference type="Proteomes" id="UP000243975">
    <property type="component" value="Unassembled WGS sequence"/>
</dbReference>
<dbReference type="InterPro" id="IPR011989">
    <property type="entry name" value="ARM-like"/>
</dbReference>
<dbReference type="InterPro" id="IPR001313">
    <property type="entry name" value="Pumilio_RNA-bd_rpt"/>
</dbReference>
<dbReference type="SMART" id="SM00025">
    <property type="entry name" value="Pumilio"/>
    <property type="match status" value="2"/>
</dbReference>
<dbReference type="GO" id="GO:0005737">
    <property type="term" value="C:cytoplasm"/>
    <property type="evidence" value="ECO:0007669"/>
    <property type="project" value="TreeGrafter"/>
</dbReference>
<dbReference type="GO" id="GO:0003729">
    <property type="term" value="F:mRNA binding"/>
    <property type="evidence" value="ECO:0007669"/>
    <property type="project" value="TreeGrafter"/>
</dbReference>
<name>A0A118K0S2_CYNCS</name>
<dbReference type="PANTHER" id="PTHR12537">
    <property type="entry name" value="RNA BINDING PROTEIN PUMILIO-RELATED"/>
    <property type="match status" value="1"/>
</dbReference>
<organism evidence="6 7">
    <name type="scientific">Cynara cardunculus var. scolymus</name>
    <name type="common">Globe artichoke</name>
    <name type="synonym">Cynara scolymus</name>
    <dbReference type="NCBI Taxonomy" id="59895"/>
    <lineage>
        <taxon>Eukaryota</taxon>
        <taxon>Viridiplantae</taxon>
        <taxon>Streptophyta</taxon>
        <taxon>Embryophyta</taxon>
        <taxon>Tracheophyta</taxon>
        <taxon>Spermatophyta</taxon>
        <taxon>Magnoliopsida</taxon>
        <taxon>eudicotyledons</taxon>
        <taxon>Gunneridae</taxon>
        <taxon>Pentapetalae</taxon>
        <taxon>asterids</taxon>
        <taxon>campanulids</taxon>
        <taxon>Asterales</taxon>
        <taxon>Asteraceae</taxon>
        <taxon>Carduoideae</taxon>
        <taxon>Cardueae</taxon>
        <taxon>Carduinae</taxon>
        <taxon>Cynara</taxon>
    </lineage>
</organism>
<evidence type="ECO:0000256" key="3">
    <source>
        <dbReference type="ARBA" id="ARBA00022884"/>
    </source>
</evidence>
<dbReference type="Gene3D" id="1.25.10.10">
    <property type="entry name" value="Leucine-rich Repeat Variant"/>
    <property type="match status" value="1"/>
</dbReference>
<evidence type="ECO:0000259" key="5">
    <source>
        <dbReference type="PROSITE" id="PS50303"/>
    </source>
</evidence>
<dbReference type="PROSITE" id="PS50302">
    <property type="entry name" value="PUM"/>
    <property type="match status" value="2"/>
</dbReference>
<comment type="caution">
    <text evidence="6">The sequence shown here is derived from an EMBL/GenBank/DDBJ whole genome shotgun (WGS) entry which is preliminary data.</text>
</comment>
<reference evidence="6 7" key="1">
    <citation type="journal article" date="2016" name="Sci. Rep.">
        <title>The genome sequence of the outbreeding globe artichoke constructed de novo incorporating a phase-aware low-pass sequencing strategy of F1 progeny.</title>
        <authorList>
            <person name="Scaglione D."/>
            <person name="Reyes-Chin-Wo S."/>
            <person name="Acquadro A."/>
            <person name="Froenicke L."/>
            <person name="Portis E."/>
            <person name="Beitel C."/>
            <person name="Tirone M."/>
            <person name="Mauro R."/>
            <person name="Lo Monaco A."/>
            <person name="Mauromicale G."/>
            <person name="Faccioli P."/>
            <person name="Cattivelli L."/>
            <person name="Rieseberg L."/>
            <person name="Michelmore R."/>
            <person name="Lanteri S."/>
        </authorList>
    </citation>
    <scope>NUCLEOTIDE SEQUENCE [LARGE SCALE GENOMIC DNA]</scope>
    <source>
        <strain evidence="6">2C</strain>
    </source>
</reference>
<keyword evidence="3" id="KW-0694">RNA-binding</keyword>
<evidence type="ECO:0000256" key="2">
    <source>
        <dbReference type="ARBA" id="ARBA00022845"/>
    </source>
</evidence>
<keyword evidence="7" id="KW-1185">Reference proteome</keyword>
<dbReference type="Gramene" id="KVI01723">
    <property type="protein sequence ID" value="KVI01723"/>
    <property type="gene ID" value="Ccrd_020000"/>
</dbReference>
<evidence type="ECO:0000313" key="7">
    <source>
        <dbReference type="Proteomes" id="UP000243975"/>
    </source>
</evidence>
<dbReference type="PROSITE" id="PS50303">
    <property type="entry name" value="PUM_HD"/>
    <property type="match status" value="1"/>
</dbReference>
<feature type="domain" description="PUM-HD" evidence="5">
    <location>
        <begin position="1"/>
        <end position="118"/>
    </location>
</feature>
<evidence type="ECO:0000256" key="1">
    <source>
        <dbReference type="ARBA" id="ARBA00022737"/>
    </source>
</evidence>
<feature type="repeat" description="Pumilio" evidence="4">
    <location>
        <begin position="55"/>
        <end position="92"/>
    </location>
</feature>
<keyword evidence="2" id="KW-0810">Translation regulation</keyword>
<feature type="repeat" description="Pumilio" evidence="4">
    <location>
        <begin position="19"/>
        <end position="54"/>
    </location>
</feature>
<proteinExistence type="predicted"/>
<dbReference type="InterPro" id="IPR016024">
    <property type="entry name" value="ARM-type_fold"/>
</dbReference>
<accession>A0A118K0S2</accession>
<gene>
    <name evidence="6" type="ORF">Ccrd_020000</name>
</gene>
<evidence type="ECO:0000313" key="6">
    <source>
        <dbReference type="EMBL" id="KVI01723.1"/>
    </source>
</evidence>
<protein>
    <submittedName>
        <fullName evidence="6">Armadillo-like helical</fullName>
    </submittedName>
</protein>
<dbReference type="AlphaFoldDB" id="A0A118K0S2"/>
<dbReference type="GO" id="GO:0006417">
    <property type="term" value="P:regulation of translation"/>
    <property type="evidence" value="ECO:0007669"/>
    <property type="project" value="UniProtKB-KW"/>
</dbReference>
<dbReference type="InterPro" id="IPR033133">
    <property type="entry name" value="PUM-HD"/>
</dbReference>
<dbReference type="SUPFAM" id="SSF48371">
    <property type="entry name" value="ARM repeat"/>
    <property type="match status" value="1"/>
</dbReference>
<keyword evidence="1" id="KW-0677">Repeat</keyword>
<evidence type="ECO:0000256" key="4">
    <source>
        <dbReference type="PROSITE-ProRule" id="PRU00317"/>
    </source>
</evidence>